<comment type="caution">
    <text evidence="6">The sequence shown here is derived from an EMBL/GenBank/DDBJ whole genome shotgun (WGS) entry which is preliminary data.</text>
</comment>
<organism evidence="6 7">
    <name type="scientific">Glycomyces terrestris</name>
    <dbReference type="NCBI Taxonomy" id="2493553"/>
    <lineage>
        <taxon>Bacteria</taxon>
        <taxon>Bacillati</taxon>
        <taxon>Actinomycetota</taxon>
        <taxon>Actinomycetes</taxon>
        <taxon>Glycomycetales</taxon>
        <taxon>Glycomycetaceae</taxon>
        <taxon>Glycomyces</taxon>
    </lineage>
</organism>
<keyword evidence="3" id="KW-0472">Membrane</keyword>
<dbReference type="PROSITE" id="PS51257">
    <property type="entry name" value="PROKAR_LIPOPROTEIN"/>
    <property type="match status" value="1"/>
</dbReference>
<evidence type="ECO:0000256" key="4">
    <source>
        <dbReference type="SAM" id="SignalP"/>
    </source>
</evidence>
<evidence type="ECO:0000313" key="6">
    <source>
        <dbReference type="EMBL" id="RRR98629.1"/>
    </source>
</evidence>
<feature type="signal peptide" evidence="4">
    <location>
        <begin position="1"/>
        <end position="23"/>
    </location>
</feature>
<accession>A0A426UWP2</accession>
<feature type="domain" description="DUF4349" evidence="5">
    <location>
        <begin position="64"/>
        <end position="279"/>
    </location>
</feature>
<dbReference type="Pfam" id="PF14257">
    <property type="entry name" value="DUF4349"/>
    <property type="match status" value="1"/>
</dbReference>
<keyword evidence="1" id="KW-0175">Coiled coil</keyword>
<evidence type="ECO:0000256" key="1">
    <source>
        <dbReference type="SAM" id="Coils"/>
    </source>
</evidence>
<gene>
    <name evidence="6" type="ORF">EIW28_17340</name>
</gene>
<feature type="coiled-coil region" evidence="1">
    <location>
        <begin position="184"/>
        <end position="218"/>
    </location>
</feature>
<dbReference type="InterPro" id="IPR025645">
    <property type="entry name" value="DUF4349"/>
</dbReference>
<evidence type="ECO:0000259" key="5">
    <source>
        <dbReference type="Pfam" id="PF14257"/>
    </source>
</evidence>
<feature type="transmembrane region" description="Helical" evidence="3">
    <location>
        <begin position="252"/>
        <end position="281"/>
    </location>
</feature>
<dbReference type="Proteomes" id="UP000277256">
    <property type="component" value="Unassembled WGS sequence"/>
</dbReference>
<keyword evidence="3" id="KW-1133">Transmembrane helix</keyword>
<sequence>MREFRISIVAAAAALLLFGCADAGTDGGGSQAVPEAADEGAVNGGSVDDGATAAADPQFDSGNRDVIYESALEVADPDPNRVAEEAWNLAESLGGFVGADQRDLFTVDGSVQGRAHLVMRIPSERFQEAMDGLTALAESEVHRSVTTEDVTEAVVDLESYIATKGASVARVRELLAEADSVSAILELETELAEREGELASLQQQLADLEDRVALSTIEFTVAAPEVESSVESGYDGPDSFWDGLVAGSRGALAVLVGLSVVVGVLLPFLPIAALAAAAVVVPLRWRARRRAAASPVSPPQVGAPAVPRERV</sequence>
<proteinExistence type="predicted"/>
<evidence type="ECO:0000256" key="2">
    <source>
        <dbReference type="SAM" id="MobiDB-lite"/>
    </source>
</evidence>
<evidence type="ECO:0000313" key="7">
    <source>
        <dbReference type="Proteomes" id="UP000277256"/>
    </source>
</evidence>
<feature type="chain" id="PRO_5019193888" evidence="4">
    <location>
        <begin position="24"/>
        <end position="311"/>
    </location>
</feature>
<keyword evidence="4" id="KW-0732">Signal</keyword>
<feature type="region of interest" description="Disordered" evidence="2">
    <location>
        <begin position="27"/>
        <end position="61"/>
    </location>
</feature>
<evidence type="ECO:0000256" key="3">
    <source>
        <dbReference type="SAM" id="Phobius"/>
    </source>
</evidence>
<keyword evidence="7" id="KW-1185">Reference proteome</keyword>
<keyword evidence="3" id="KW-0812">Transmembrane</keyword>
<dbReference type="AlphaFoldDB" id="A0A426UWP2"/>
<name>A0A426UWP2_9ACTN</name>
<protein>
    <submittedName>
        <fullName evidence="6">DUF4349 domain-containing protein</fullName>
    </submittedName>
</protein>
<dbReference type="EMBL" id="RSEB01000004">
    <property type="protein sequence ID" value="RRR98629.1"/>
    <property type="molecule type" value="Genomic_DNA"/>
</dbReference>
<reference evidence="6 7" key="1">
    <citation type="submission" date="2018-12" db="EMBL/GenBank/DDBJ databases">
        <title>Glycomyces sp. YIM 121974 draft genome.</title>
        <authorList>
            <person name="Li Q."/>
        </authorList>
    </citation>
    <scope>NUCLEOTIDE SEQUENCE [LARGE SCALE GENOMIC DNA]</scope>
    <source>
        <strain evidence="6 7">YIM 121974</strain>
    </source>
</reference>